<dbReference type="GO" id="GO:0009736">
    <property type="term" value="P:cytokinin-activated signaling pathway"/>
    <property type="evidence" value="ECO:0007669"/>
    <property type="project" value="TreeGrafter"/>
</dbReference>
<dbReference type="GO" id="GO:0005634">
    <property type="term" value="C:nucleus"/>
    <property type="evidence" value="ECO:0007669"/>
    <property type="project" value="TreeGrafter"/>
</dbReference>
<dbReference type="InterPro" id="IPR044299">
    <property type="entry name" value="GIS3/ZFP5/ZFP6"/>
</dbReference>
<keyword evidence="1" id="KW-0863">Zinc-finger</keyword>
<feature type="region of interest" description="Disordered" evidence="2">
    <location>
        <begin position="1"/>
        <end position="22"/>
    </location>
</feature>
<dbReference type="GO" id="GO:0003700">
    <property type="term" value="F:DNA-binding transcription factor activity"/>
    <property type="evidence" value="ECO:0007669"/>
    <property type="project" value="TreeGrafter"/>
</dbReference>
<organism evidence="4 5">
    <name type="scientific">Cocos nucifera</name>
    <name type="common">Coconut palm</name>
    <dbReference type="NCBI Taxonomy" id="13894"/>
    <lineage>
        <taxon>Eukaryota</taxon>
        <taxon>Viridiplantae</taxon>
        <taxon>Streptophyta</taxon>
        <taxon>Embryophyta</taxon>
        <taxon>Tracheophyta</taxon>
        <taxon>Spermatophyta</taxon>
        <taxon>Magnoliopsida</taxon>
        <taxon>Liliopsida</taxon>
        <taxon>Arecaceae</taxon>
        <taxon>Arecoideae</taxon>
        <taxon>Cocoseae</taxon>
        <taxon>Attaleinae</taxon>
        <taxon>Cocos</taxon>
    </lineage>
</organism>
<comment type="caution">
    <text evidence="4">The sequence shown here is derived from an EMBL/GenBank/DDBJ whole genome shotgun (WGS) entry which is preliminary data.</text>
</comment>
<dbReference type="SUPFAM" id="SSF57667">
    <property type="entry name" value="beta-beta-alpha zinc fingers"/>
    <property type="match status" value="1"/>
</dbReference>
<dbReference type="AlphaFoldDB" id="A0A8K0HVA4"/>
<feature type="domain" description="C2H2-type" evidence="3">
    <location>
        <begin position="89"/>
        <end position="116"/>
    </location>
</feature>
<protein>
    <submittedName>
        <fullName evidence="4">Zinc finger protein 6</fullName>
    </submittedName>
</protein>
<evidence type="ECO:0000313" key="4">
    <source>
        <dbReference type="EMBL" id="KAG1327023.1"/>
    </source>
</evidence>
<keyword evidence="1" id="KW-0862">Zinc</keyword>
<evidence type="ECO:0000259" key="3">
    <source>
        <dbReference type="PROSITE" id="PS50157"/>
    </source>
</evidence>
<sequence length="249" mass="28051">MEKDAAEPGMDPKDAPLISNNREEKQLRLFGFVLDPCRRGNVEANRTHMGSFEGSKEAGGEKSFMPVLRRGEKPDRERSSGGGLEERRYGCQFCFKEFANSQALGGHQNAHKRERMMRRRLELQARKTRINCYLQPLIKSHGSEYNYSIPWICDASNRMPEFMLFEESHGSFKPLDQSVSSGGLFAAKPPSLTTQLPVQQSMCTFGGMMQPSNSKEYRPAIVKTLPSSIPKQNCKLLDLKLGLDVQSDV</sequence>
<keyword evidence="5" id="KW-1185">Reference proteome</keyword>
<gene>
    <name evidence="4" type="ORF">COCNU_01G009570</name>
</gene>
<accession>A0A8K0HVA4</accession>
<reference evidence="4" key="1">
    <citation type="journal article" date="2017" name="Gigascience">
        <title>The genome draft of coconut (Cocos nucifera).</title>
        <authorList>
            <person name="Xiao Y."/>
            <person name="Xu P."/>
            <person name="Fan H."/>
            <person name="Baudouin L."/>
            <person name="Xia W."/>
            <person name="Bocs S."/>
            <person name="Xu J."/>
            <person name="Li Q."/>
            <person name="Guo A."/>
            <person name="Zhou L."/>
            <person name="Li J."/>
            <person name="Wu Y."/>
            <person name="Ma Z."/>
            <person name="Armero A."/>
            <person name="Issali A.E."/>
            <person name="Liu N."/>
            <person name="Peng M."/>
            <person name="Yang Y."/>
        </authorList>
    </citation>
    <scope>NUCLEOTIDE SEQUENCE</scope>
    <source>
        <tissue evidence="4">Spear leaf of Hainan Tall coconut</tissue>
    </source>
</reference>
<dbReference type="PANTHER" id="PTHR46353:SF5">
    <property type="entry name" value="ZINC FINGER PROTEIN 5"/>
    <property type="match status" value="1"/>
</dbReference>
<keyword evidence="1" id="KW-0479">Metal-binding</keyword>
<feature type="region of interest" description="Disordered" evidence="2">
    <location>
        <begin position="50"/>
        <end position="84"/>
    </location>
</feature>
<dbReference type="PANTHER" id="PTHR46353">
    <property type="entry name" value="ZINC FINGER PROTEIN 5"/>
    <property type="match status" value="1"/>
</dbReference>
<dbReference type="GO" id="GO:0010090">
    <property type="term" value="P:trichome morphogenesis"/>
    <property type="evidence" value="ECO:0007669"/>
    <property type="project" value="InterPro"/>
</dbReference>
<dbReference type="GO" id="GO:0009740">
    <property type="term" value="P:gibberellic acid mediated signaling pathway"/>
    <property type="evidence" value="ECO:0007669"/>
    <property type="project" value="TreeGrafter"/>
</dbReference>
<dbReference type="GO" id="GO:0008270">
    <property type="term" value="F:zinc ion binding"/>
    <property type="evidence" value="ECO:0007669"/>
    <property type="project" value="UniProtKB-KW"/>
</dbReference>
<dbReference type="InterPro" id="IPR036236">
    <property type="entry name" value="Znf_C2H2_sf"/>
</dbReference>
<dbReference type="Gene3D" id="3.30.160.60">
    <property type="entry name" value="Classic Zinc Finger"/>
    <property type="match status" value="1"/>
</dbReference>
<dbReference type="GO" id="GO:0000976">
    <property type="term" value="F:transcription cis-regulatory region binding"/>
    <property type="evidence" value="ECO:0007669"/>
    <property type="project" value="TreeGrafter"/>
</dbReference>
<proteinExistence type="predicted"/>
<reference evidence="4" key="2">
    <citation type="submission" date="2019-07" db="EMBL/GenBank/DDBJ databases">
        <authorList>
            <person name="Yang Y."/>
            <person name="Bocs S."/>
            <person name="Baudouin L."/>
        </authorList>
    </citation>
    <scope>NUCLEOTIDE SEQUENCE</scope>
    <source>
        <tissue evidence="4">Spear leaf of Hainan Tall coconut</tissue>
    </source>
</reference>
<feature type="compositionally biased region" description="Basic and acidic residues" evidence="2">
    <location>
        <begin position="1"/>
        <end position="14"/>
    </location>
</feature>
<evidence type="ECO:0000313" key="5">
    <source>
        <dbReference type="Proteomes" id="UP000797356"/>
    </source>
</evidence>
<dbReference type="PROSITE" id="PS50157">
    <property type="entry name" value="ZINC_FINGER_C2H2_2"/>
    <property type="match status" value="1"/>
</dbReference>
<dbReference type="Proteomes" id="UP000797356">
    <property type="component" value="Chromosome 1"/>
</dbReference>
<feature type="compositionally biased region" description="Basic and acidic residues" evidence="2">
    <location>
        <begin position="69"/>
        <end position="84"/>
    </location>
</feature>
<evidence type="ECO:0000256" key="2">
    <source>
        <dbReference type="SAM" id="MobiDB-lite"/>
    </source>
</evidence>
<dbReference type="OrthoDB" id="772256at2759"/>
<dbReference type="EMBL" id="CM017872">
    <property type="protein sequence ID" value="KAG1327023.1"/>
    <property type="molecule type" value="Genomic_DNA"/>
</dbReference>
<dbReference type="InterPro" id="IPR013087">
    <property type="entry name" value="Znf_C2H2_type"/>
</dbReference>
<dbReference type="PROSITE" id="PS00028">
    <property type="entry name" value="ZINC_FINGER_C2H2_1"/>
    <property type="match status" value="1"/>
</dbReference>
<name>A0A8K0HVA4_COCNU</name>
<evidence type="ECO:0000256" key="1">
    <source>
        <dbReference type="PROSITE-ProRule" id="PRU00042"/>
    </source>
</evidence>